<keyword evidence="1" id="KW-0479">Metal-binding</keyword>
<name>A0A8C5AJR9_GADMO</name>
<evidence type="ECO:0000256" key="3">
    <source>
        <dbReference type="ARBA" id="ARBA00022833"/>
    </source>
</evidence>
<reference evidence="6" key="1">
    <citation type="submission" date="2025-08" db="UniProtKB">
        <authorList>
            <consortium name="Ensembl"/>
        </authorList>
    </citation>
    <scope>IDENTIFICATION</scope>
</reference>
<organism evidence="6 7">
    <name type="scientific">Gadus morhua</name>
    <name type="common">Atlantic cod</name>
    <dbReference type="NCBI Taxonomy" id="8049"/>
    <lineage>
        <taxon>Eukaryota</taxon>
        <taxon>Metazoa</taxon>
        <taxon>Chordata</taxon>
        <taxon>Craniata</taxon>
        <taxon>Vertebrata</taxon>
        <taxon>Euteleostomi</taxon>
        <taxon>Actinopterygii</taxon>
        <taxon>Neopterygii</taxon>
        <taxon>Teleostei</taxon>
        <taxon>Neoteleostei</taxon>
        <taxon>Acanthomorphata</taxon>
        <taxon>Zeiogadaria</taxon>
        <taxon>Gadariae</taxon>
        <taxon>Gadiformes</taxon>
        <taxon>Gadoidei</taxon>
        <taxon>Gadidae</taxon>
        <taxon>Gadus</taxon>
    </lineage>
</organism>
<evidence type="ECO:0000259" key="5">
    <source>
        <dbReference type="Pfam" id="PF00628"/>
    </source>
</evidence>
<keyword evidence="3" id="KW-0862">Zinc</keyword>
<evidence type="ECO:0000256" key="4">
    <source>
        <dbReference type="SAM" id="MobiDB-lite"/>
    </source>
</evidence>
<dbReference type="PANTHER" id="PTHR46386:SF11">
    <property type="entry name" value="AUTOIMMUNE REGULATOR"/>
    <property type="match status" value="1"/>
</dbReference>
<dbReference type="Ensembl" id="ENSGMOT00000066156.1">
    <property type="protein sequence ID" value="ENSGMOP00000032421.1"/>
    <property type="gene ID" value="ENSGMOG00000036709.1"/>
</dbReference>
<dbReference type="InterPro" id="IPR011011">
    <property type="entry name" value="Znf_FYVE_PHD"/>
</dbReference>
<dbReference type="Gene3D" id="3.30.40.10">
    <property type="entry name" value="Zinc/RING finger domain, C3HC4 (zinc finger)"/>
    <property type="match status" value="1"/>
</dbReference>
<evidence type="ECO:0000313" key="6">
    <source>
        <dbReference type="Ensembl" id="ENSGMOP00000032421.1"/>
    </source>
</evidence>
<protein>
    <recommendedName>
        <fullName evidence="5">PHD-type domain-containing protein</fullName>
    </recommendedName>
</protein>
<dbReference type="AlphaFoldDB" id="A0A8C5AJR9"/>
<proteinExistence type="predicted"/>
<dbReference type="GO" id="GO:0005634">
    <property type="term" value="C:nucleus"/>
    <property type="evidence" value="ECO:0007669"/>
    <property type="project" value="TreeGrafter"/>
</dbReference>
<dbReference type="InterPro" id="IPR043563">
    <property type="entry name" value="Sp110/Sp140/Sp140L-like"/>
</dbReference>
<accession>A0A8C5AJR9</accession>
<dbReference type="GO" id="GO:0000981">
    <property type="term" value="F:DNA-binding transcription factor activity, RNA polymerase II-specific"/>
    <property type="evidence" value="ECO:0007669"/>
    <property type="project" value="TreeGrafter"/>
</dbReference>
<dbReference type="InterPro" id="IPR013083">
    <property type="entry name" value="Znf_RING/FYVE/PHD"/>
</dbReference>
<evidence type="ECO:0000256" key="1">
    <source>
        <dbReference type="ARBA" id="ARBA00022723"/>
    </source>
</evidence>
<sequence length="115" mass="12679">MVSIQTHPTRTRRALCPPQPSHQGLQTPFLRTTPPQRPGALNPCTAPLAWWSPRSTTVVSRQQEAVVSRQPSDGQMESDDFCAVCQIGGELLCCDRCPKVFHLSCHIPSLLTFPA</sequence>
<evidence type="ECO:0000256" key="2">
    <source>
        <dbReference type="ARBA" id="ARBA00022771"/>
    </source>
</evidence>
<keyword evidence="7" id="KW-1185">Reference proteome</keyword>
<evidence type="ECO:0000313" key="7">
    <source>
        <dbReference type="Proteomes" id="UP000694546"/>
    </source>
</evidence>
<dbReference type="SUPFAM" id="SSF57903">
    <property type="entry name" value="FYVE/PHD zinc finger"/>
    <property type="match status" value="1"/>
</dbReference>
<dbReference type="Proteomes" id="UP000694546">
    <property type="component" value="Chromosome 9"/>
</dbReference>
<feature type="domain" description="PHD-type" evidence="5">
    <location>
        <begin position="82"/>
        <end position="110"/>
    </location>
</feature>
<dbReference type="GO" id="GO:0008270">
    <property type="term" value="F:zinc ion binding"/>
    <property type="evidence" value="ECO:0007669"/>
    <property type="project" value="UniProtKB-KW"/>
</dbReference>
<dbReference type="GeneTree" id="ENSGT00940000175367"/>
<feature type="compositionally biased region" description="Polar residues" evidence="4">
    <location>
        <begin position="21"/>
        <end position="34"/>
    </location>
</feature>
<reference evidence="6" key="2">
    <citation type="submission" date="2025-09" db="UniProtKB">
        <authorList>
            <consortium name="Ensembl"/>
        </authorList>
    </citation>
    <scope>IDENTIFICATION</scope>
</reference>
<feature type="region of interest" description="Disordered" evidence="4">
    <location>
        <begin position="1"/>
        <end position="37"/>
    </location>
</feature>
<dbReference type="InterPro" id="IPR019787">
    <property type="entry name" value="Znf_PHD-finger"/>
</dbReference>
<dbReference type="PANTHER" id="PTHR46386">
    <property type="entry name" value="NUCLEAR BODY PROTEIN SP140"/>
    <property type="match status" value="1"/>
</dbReference>
<keyword evidence="2" id="KW-0863">Zinc-finger</keyword>
<dbReference type="Pfam" id="PF00628">
    <property type="entry name" value="PHD"/>
    <property type="match status" value="1"/>
</dbReference>